<proteinExistence type="predicted"/>
<organism evidence="1 2">
    <name type="scientific">Streptomyces boncukensis</name>
    <dbReference type="NCBI Taxonomy" id="2711219"/>
    <lineage>
        <taxon>Bacteria</taxon>
        <taxon>Bacillati</taxon>
        <taxon>Actinomycetota</taxon>
        <taxon>Actinomycetes</taxon>
        <taxon>Kitasatosporales</taxon>
        <taxon>Streptomycetaceae</taxon>
        <taxon>Streptomyces</taxon>
    </lineage>
</organism>
<dbReference type="AlphaFoldDB" id="A0A6G4WNN9"/>
<dbReference type="Proteomes" id="UP000477722">
    <property type="component" value="Unassembled WGS sequence"/>
</dbReference>
<evidence type="ECO:0000313" key="2">
    <source>
        <dbReference type="Proteomes" id="UP000477722"/>
    </source>
</evidence>
<name>A0A6G4WNN9_9ACTN</name>
<evidence type="ECO:0000313" key="1">
    <source>
        <dbReference type="EMBL" id="NGO66886.1"/>
    </source>
</evidence>
<sequence>FKDEPPPPPPPQDFIKDAKRDKAPLSAGTLFDTERFSVQGRDYALTKKDTSGNCADAAYAGLGPVLTRHDCGALYRATYRRGGLAVTIGIATFQDTATAARVRKEYAPNLVALPGGGVPDFCRTVTCRTTANQVGRYAYFTIAGRVDGKPSGTSDTAATRAARDGSDFARARILQRGREQAEKSVRSPS</sequence>
<reference evidence="1 2" key="1">
    <citation type="submission" date="2020-02" db="EMBL/GenBank/DDBJ databases">
        <title>Whole-genome analyses of novel actinobacteria.</title>
        <authorList>
            <person name="Sahin N."/>
            <person name="Tatar D."/>
        </authorList>
    </citation>
    <scope>NUCLEOTIDE SEQUENCE [LARGE SCALE GENOMIC DNA]</scope>
    <source>
        <strain evidence="1 2">SB3404</strain>
    </source>
</reference>
<gene>
    <name evidence="1" type="ORF">G5C65_00605</name>
</gene>
<feature type="non-terminal residue" evidence="1">
    <location>
        <position position="1"/>
    </location>
</feature>
<accession>A0A6G4WNN9</accession>
<dbReference type="EMBL" id="JAAKZZ010000003">
    <property type="protein sequence ID" value="NGO66886.1"/>
    <property type="molecule type" value="Genomic_DNA"/>
</dbReference>
<keyword evidence="2" id="KW-1185">Reference proteome</keyword>
<comment type="caution">
    <text evidence="1">The sequence shown here is derived from an EMBL/GenBank/DDBJ whole genome shotgun (WGS) entry which is preliminary data.</text>
</comment>
<protein>
    <submittedName>
        <fullName evidence="1">Uncharacterized protein</fullName>
    </submittedName>
</protein>